<dbReference type="InterPro" id="IPR044800">
    <property type="entry name" value="LEC2-like"/>
</dbReference>
<comment type="caution">
    <text evidence="8">The sequence shown here is derived from an EMBL/GenBank/DDBJ whole genome shotgun (WGS) entry which is preliminary data.</text>
</comment>
<keyword evidence="2" id="KW-0805">Transcription regulation</keyword>
<keyword evidence="9" id="KW-1185">Reference proteome</keyword>
<dbReference type="GO" id="GO:0003700">
    <property type="term" value="F:DNA-binding transcription factor activity"/>
    <property type="evidence" value="ECO:0007669"/>
    <property type="project" value="InterPro"/>
</dbReference>
<evidence type="ECO:0000313" key="9">
    <source>
        <dbReference type="Proteomes" id="UP001222027"/>
    </source>
</evidence>
<evidence type="ECO:0000256" key="5">
    <source>
        <dbReference type="ARBA" id="ARBA00023242"/>
    </source>
</evidence>
<dbReference type="Pfam" id="PF02362">
    <property type="entry name" value="B3"/>
    <property type="match status" value="1"/>
</dbReference>
<dbReference type="InterPro" id="IPR003340">
    <property type="entry name" value="B3_DNA-bd"/>
</dbReference>
<dbReference type="InterPro" id="IPR015300">
    <property type="entry name" value="DNA-bd_pseudobarrel_sf"/>
</dbReference>
<evidence type="ECO:0000256" key="1">
    <source>
        <dbReference type="ARBA" id="ARBA00004123"/>
    </source>
</evidence>
<evidence type="ECO:0000313" key="8">
    <source>
        <dbReference type="EMBL" id="KAJ8490409.1"/>
    </source>
</evidence>
<feature type="domain" description="TF-B3" evidence="7">
    <location>
        <begin position="38"/>
        <end position="145"/>
    </location>
</feature>
<evidence type="ECO:0000256" key="6">
    <source>
        <dbReference type="SAM" id="MobiDB-lite"/>
    </source>
</evidence>
<dbReference type="AlphaFoldDB" id="A0AAV8QXV1"/>
<dbReference type="PANTHER" id="PTHR31140:SF123">
    <property type="entry name" value="B3 DOMAIN-CONTAINING TRANSCRIPTION FACTOR NGA1"/>
    <property type="match status" value="1"/>
</dbReference>
<dbReference type="CDD" id="cd10017">
    <property type="entry name" value="B3_DNA"/>
    <property type="match status" value="1"/>
</dbReference>
<feature type="region of interest" description="Disordered" evidence="6">
    <location>
        <begin position="228"/>
        <end position="275"/>
    </location>
</feature>
<name>A0AAV8QXV1_ENSVE</name>
<keyword evidence="3" id="KW-0238">DNA-binding</keyword>
<comment type="subcellular location">
    <subcellularLocation>
        <location evidence="1">Nucleus</location>
    </subcellularLocation>
</comment>
<gene>
    <name evidence="8" type="ORF">OPV22_012130</name>
</gene>
<sequence>MEGFGVETPSSSSFLWIPSAAELVRRAPARPLDREHMFDKVVTPSDVGKLNRLVIPKQHAERFFPLEPAFADKGLVLSFEDGAGKQWCFRYSYWSSSQSYVITKGWCRFVKEKQLDAGDIVSFFRARSGEDGQRRRLFIDLQRRHRPRPVGHQGVLIASTAPPMRWSWPPHFYHGSVVPPQHVAVQVAAGGGDMGSMPTVLDPVPVVLAAAEPKRVRLFGVNLDCPETEGSKNSPLLPPCQWRTESDESADISTKRRQPSMYPHFGCSDREDGRR</sequence>
<dbReference type="PANTHER" id="PTHR31140">
    <property type="entry name" value="B3 DOMAIN-CONTAINING TRANSCRIPTION FACTOR ABI3"/>
    <property type="match status" value="1"/>
</dbReference>
<protein>
    <recommendedName>
        <fullName evidence="7">TF-B3 domain-containing protein</fullName>
    </recommendedName>
</protein>
<organism evidence="8 9">
    <name type="scientific">Ensete ventricosum</name>
    <name type="common">Abyssinian banana</name>
    <name type="synonym">Musa ensete</name>
    <dbReference type="NCBI Taxonomy" id="4639"/>
    <lineage>
        <taxon>Eukaryota</taxon>
        <taxon>Viridiplantae</taxon>
        <taxon>Streptophyta</taxon>
        <taxon>Embryophyta</taxon>
        <taxon>Tracheophyta</taxon>
        <taxon>Spermatophyta</taxon>
        <taxon>Magnoliopsida</taxon>
        <taxon>Liliopsida</taxon>
        <taxon>Zingiberales</taxon>
        <taxon>Musaceae</taxon>
        <taxon>Ensete</taxon>
    </lineage>
</organism>
<evidence type="ECO:0000256" key="4">
    <source>
        <dbReference type="ARBA" id="ARBA00023163"/>
    </source>
</evidence>
<accession>A0AAV8QXV1</accession>
<dbReference type="GO" id="GO:0005634">
    <property type="term" value="C:nucleus"/>
    <property type="evidence" value="ECO:0007669"/>
    <property type="project" value="UniProtKB-SubCell"/>
</dbReference>
<dbReference type="Gene3D" id="2.40.330.10">
    <property type="entry name" value="DNA-binding pseudobarrel domain"/>
    <property type="match status" value="1"/>
</dbReference>
<evidence type="ECO:0000256" key="2">
    <source>
        <dbReference type="ARBA" id="ARBA00023015"/>
    </source>
</evidence>
<keyword evidence="5" id="KW-0539">Nucleus</keyword>
<evidence type="ECO:0000259" key="7">
    <source>
        <dbReference type="PROSITE" id="PS50863"/>
    </source>
</evidence>
<keyword evidence="4" id="KW-0804">Transcription</keyword>
<evidence type="ECO:0000256" key="3">
    <source>
        <dbReference type="ARBA" id="ARBA00023125"/>
    </source>
</evidence>
<dbReference type="GO" id="GO:0003677">
    <property type="term" value="F:DNA binding"/>
    <property type="evidence" value="ECO:0007669"/>
    <property type="project" value="UniProtKB-KW"/>
</dbReference>
<dbReference type="Proteomes" id="UP001222027">
    <property type="component" value="Unassembled WGS sequence"/>
</dbReference>
<dbReference type="SMART" id="SM01019">
    <property type="entry name" value="B3"/>
    <property type="match status" value="1"/>
</dbReference>
<dbReference type="EMBL" id="JAQQAF010000004">
    <property type="protein sequence ID" value="KAJ8490409.1"/>
    <property type="molecule type" value="Genomic_DNA"/>
</dbReference>
<reference evidence="8 9" key="1">
    <citation type="submission" date="2022-12" db="EMBL/GenBank/DDBJ databases">
        <title>Chromosome-scale assembly of the Ensete ventricosum genome.</title>
        <authorList>
            <person name="Dussert Y."/>
            <person name="Stocks J."/>
            <person name="Wendawek A."/>
            <person name="Woldeyes F."/>
            <person name="Nichols R.A."/>
            <person name="Borrell J.S."/>
        </authorList>
    </citation>
    <scope>NUCLEOTIDE SEQUENCE [LARGE SCALE GENOMIC DNA]</scope>
    <source>
        <strain evidence="9">cv. Maze</strain>
        <tissue evidence="8">Seeds</tissue>
    </source>
</reference>
<dbReference type="PROSITE" id="PS50863">
    <property type="entry name" value="B3"/>
    <property type="match status" value="1"/>
</dbReference>
<proteinExistence type="predicted"/>
<dbReference type="SUPFAM" id="SSF101936">
    <property type="entry name" value="DNA-binding pseudobarrel domain"/>
    <property type="match status" value="1"/>
</dbReference>